<sequence length="131" mass="14485">IPPSTVLPTTVTPGVVGDRNSTANWVLTSFKVPTNVDVMSDLFKSQVEKGLANCYYMARRRSEEIKNGTYVPFYKRRKRFTSADGDTNTKVDIVNSKRYDTTSSVDVVHVVAENGQLLKGTPAAEQLNLLS</sequence>
<gene>
    <name evidence="1" type="primary">ORF3983</name>
</gene>
<feature type="non-terminal residue" evidence="1">
    <location>
        <position position="131"/>
    </location>
</feature>
<dbReference type="AlphaFoldDB" id="A0A0B6XX43"/>
<organism evidence="1">
    <name type="scientific">Arion vulgaris</name>
    <dbReference type="NCBI Taxonomy" id="1028688"/>
    <lineage>
        <taxon>Eukaryota</taxon>
        <taxon>Metazoa</taxon>
        <taxon>Spiralia</taxon>
        <taxon>Lophotrochozoa</taxon>
        <taxon>Mollusca</taxon>
        <taxon>Gastropoda</taxon>
        <taxon>Heterobranchia</taxon>
        <taxon>Euthyneura</taxon>
        <taxon>Panpulmonata</taxon>
        <taxon>Eupulmonata</taxon>
        <taxon>Stylommatophora</taxon>
        <taxon>Helicina</taxon>
        <taxon>Arionoidea</taxon>
        <taxon>Arionidae</taxon>
        <taxon>Arion</taxon>
    </lineage>
</organism>
<accession>A0A0B6XX43</accession>
<feature type="non-terminal residue" evidence="1">
    <location>
        <position position="1"/>
    </location>
</feature>
<reference evidence="1" key="1">
    <citation type="submission" date="2014-12" db="EMBL/GenBank/DDBJ databases">
        <title>Insight into the proteome of Arion vulgaris.</title>
        <authorList>
            <person name="Aradska J."/>
            <person name="Bulat T."/>
            <person name="Smidak R."/>
            <person name="Sarate P."/>
            <person name="Gangsoo J."/>
            <person name="Sialana F."/>
            <person name="Bilban M."/>
            <person name="Lubec G."/>
        </authorList>
    </citation>
    <scope>NUCLEOTIDE SEQUENCE</scope>
    <source>
        <tissue evidence="1">Skin</tissue>
    </source>
</reference>
<name>A0A0B6XX43_9EUPU</name>
<dbReference type="EMBL" id="HACG01001579">
    <property type="protein sequence ID" value="CEK48444.1"/>
    <property type="molecule type" value="Transcribed_RNA"/>
</dbReference>
<proteinExistence type="predicted"/>
<evidence type="ECO:0000313" key="1">
    <source>
        <dbReference type="EMBL" id="CEK48444.1"/>
    </source>
</evidence>
<protein>
    <submittedName>
        <fullName evidence="1">Uncharacterized protein</fullName>
    </submittedName>
</protein>